<dbReference type="SUPFAM" id="SSF56801">
    <property type="entry name" value="Acetyl-CoA synthetase-like"/>
    <property type="match status" value="2"/>
</dbReference>
<evidence type="ECO:0000256" key="1">
    <source>
        <dbReference type="SAM" id="MobiDB-lite"/>
    </source>
</evidence>
<comment type="caution">
    <text evidence="3">The sequence shown here is derived from an EMBL/GenBank/DDBJ whole genome shotgun (WGS) entry which is preliminary data.</text>
</comment>
<proteinExistence type="predicted"/>
<accession>A0A5C4J0H8</accession>
<dbReference type="Proteomes" id="UP000309174">
    <property type="component" value="Unassembled WGS sequence"/>
</dbReference>
<feature type="region of interest" description="Disordered" evidence="1">
    <location>
        <begin position="1"/>
        <end position="30"/>
    </location>
</feature>
<sequence length="106" mass="11602">SPGGSGAGRRPMDQAVARARQHSVGNLLHRTARRYPDKVAVVSGQRRVTFAEFDAAVNDVSAHVRERLAGYKRPKYVVFADSLPKNPSGKILKRELRARHGGLAES</sequence>
<evidence type="ECO:0000313" key="3">
    <source>
        <dbReference type="EMBL" id="TMQ89001.1"/>
    </source>
</evidence>
<dbReference type="InterPro" id="IPR025110">
    <property type="entry name" value="AMP-bd_C"/>
</dbReference>
<feature type="non-terminal residue" evidence="3">
    <location>
        <position position="1"/>
    </location>
</feature>
<dbReference type="EMBL" id="VCKW01000416">
    <property type="protein sequence ID" value="TMQ89001.1"/>
    <property type="molecule type" value="Genomic_DNA"/>
</dbReference>
<dbReference type="OrthoDB" id="2967997at2"/>
<protein>
    <recommendedName>
        <fullName evidence="2">AMP-binding enzyme C-terminal domain-containing protein</fullName>
    </recommendedName>
</protein>
<dbReference type="Pfam" id="PF13193">
    <property type="entry name" value="AMP-binding_C"/>
    <property type="match status" value="1"/>
</dbReference>
<reference evidence="3 4" key="1">
    <citation type="submission" date="2019-05" db="EMBL/GenBank/DDBJ databases">
        <title>Draft genome sequence of Actinomadura sp. 14C53.</title>
        <authorList>
            <person name="Saricaoglu S."/>
            <person name="Isik K."/>
        </authorList>
    </citation>
    <scope>NUCLEOTIDE SEQUENCE [LARGE SCALE GENOMIC DNA]</scope>
    <source>
        <strain evidence="3 4">14C53</strain>
    </source>
</reference>
<organism evidence="3 4">
    <name type="scientific">Actinomadura soli</name>
    <dbReference type="NCBI Taxonomy" id="2508997"/>
    <lineage>
        <taxon>Bacteria</taxon>
        <taxon>Bacillati</taxon>
        <taxon>Actinomycetota</taxon>
        <taxon>Actinomycetes</taxon>
        <taxon>Streptosporangiales</taxon>
        <taxon>Thermomonosporaceae</taxon>
        <taxon>Actinomadura</taxon>
    </lineage>
</organism>
<keyword evidence="4" id="KW-1185">Reference proteome</keyword>
<dbReference type="Gene3D" id="3.30.300.30">
    <property type="match status" value="1"/>
</dbReference>
<gene>
    <name evidence="3" type="ORF">ETD83_39495</name>
</gene>
<dbReference type="AlphaFoldDB" id="A0A5C4J0H8"/>
<dbReference type="InterPro" id="IPR045851">
    <property type="entry name" value="AMP-bd_C_sf"/>
</dbReference>
<evidence type="ECO:0000259" key="2">
    <source>
        <dbReference type="Pfam" id="PF13193"/>
    </source>
</evidence>
<name>A0A5C4J0H8_9ACTN</name>
<evidence type="ECO:0000313" key="4">
    <source>
        <dbReference type="Proteomes" id="UP000309174"/>
    </source>
</evidence>
<feature type="domain" description="AMP-binding enzyme C-terminal" evidence="2">
    <location>
        <begin position="44"/>
        <end position="90"/>
    </location>
</feature>